<dbReference type="PANTHER" id="PTHR11208">
    <property type="entry name" value="RNA-BINDING PROTEIN RELATED"/>
    <property type="match status" value="1"/>
</dbReference>
<dbReference type="GO" id="GO:0000398">
    <property type="term" value="P:mRNA splicing, via spliceosome"/>
    <property type="evidence" value="ECO:0007669"/>
    <property type="project" value="UniProtKB-UniRule"/>
</dbReference>
<reference evidence="6" key="2">
    <citation type="submission" date="2023-06" db="EMBL/GenBank/DDBJ databases">
        <authorList>
            <consortium name="Lawrence Berkeley National Laboratory"/>
            <person name="Haridas S."/>
            <person name="Hensen N."/>
            <person name="Bonometti L."/>
            <person name="Westerberg I."/>
            <person name="Brannstrom I.O."/>
            <person name="Guillou S."/>
            <person name="Cros-Aarteil S."/>
            <person name="Calhoun S."/>
            <person name="Kuo A."/>
            <person name="Mondo S."/>
            <person name="Pangilinan J."/>
            <person name="Riley R."/>
            <person name="Labutti K."/>
            <person name="Andreopoulos B."/>
            <person name="Lipzen A."/>
            <person name="Chen C."/>
            <person name="Yanf M."/>
            <person name="Daum C."/>
            <person name="Ng V."/>
            <person name="Clum A."/>
            <person name="Steindorff A."/>
            <person name="Ohm R."/>
            <person name="Martin F."/>
            <person name="Silar P."/>
            <person name="Natvig D."/>
            <person name="Lalanne C."/>
            <person name="Gautier V."/>
            <person name="Ament-Velasquez S.L."/>
            <person name="Kruys A."/>
            <person name="Hutchinson M.I."/>
            <person name="Powell A.J."/>
            <person name="Barry K."/>
            <person name="Miller A.N."/>
            <person name="Grigoriev I.V."/>
            <person name="Debuchy R."/>
            <person name="Gladieux P."/>
            <person name="Thoren M.H."/>
            <person name="Johannesson H."/>
        </authorList>
    </citation>
    <scope>NUCLEOTIDE SEQUENCE</scope>
    <source>
        <strain evidence="6">CBS 118394</strain>
    </source>
</reference>
<comment type="subcellular location">
    <subcellularLocation>
        <location evidence="3">Nucleus</location>
    </subcellularLocation>
</comment>
<dbReference type="GO" id="GO:0003729">
    <property type="term" value="F:mRNA binding"/>
    <property type="evidence" value="ECO:0007669"/>
    <property type="project" value="TreeGrafter"/>
</dbReference>
<evidence type="ECO:0000313" key="7">
    <source>
        <dbReference type="Proteomes" id="UP001283341"/>
    </source>
</evidence>
<keyword evidence="3" id="KW-0508">mRNA splicing</keyword>
<feature type="region of interest" description="Disordered" evidence="4">
    <location>
        <begin position="277"/>
        <end position="307"/>
    </location>
</feature>
<dbReference type="InterPro" id="IPR036875">
    <property type="entry name" value="Znf_CCHC_sf"/>
</dbReference>
<evidence type="ECO:0000259" key="5">
    <source>
        <dbReference type="PROSITE" id="PS50158"/>
    </source>
</evidence>
<evidence type="ECO:0000256" key="3">
    <source>
        <dbReference type="RuleBase" id="RU367126"/>
    </source>
</evidence>
<dbReference type="EMBL" id="JAUEDM010000003">
    <property type="protein sequence ID" value="KAK3321923.1"/>
    <property type="molecule type" value="Genomic_DNA"/>
</dbReference>
<feature type="region of interest" description="Disordered" evidence="4">
    <location>
        <begin position="166"/>
        <end position="188"/>
    </location>
</feature>
<gene>
    <name evidence="6" type="ORF">B0H66DRAFT_638433</name>
</gene>
<dbReference type="InterPro" id="IPR045071">
    <property type="entry name" value="BBP-like"/>
</dbReference>
<dbReference type="PANTHER" id="PTHR11208:SF45">
    <property type="entry name" value="SPLICING FACTOR 1"/>
    <property type="match status" value="1"/>
</dbReference>
<evidence type="ECO:0000256" key="2">
    <source>
        <dbReference type="PROSITE-ProRule" id="PRU00047"/>
    </source>
</evidence>
<dbReference type="GO" id="GO:0005681">
    <property type="term" value="C:spliceosomal complex"/>
    <property type="evidence" value="ECO:0007669"/>
    <property type="project" value="UniProtKB-KW"/>
</dbReference>
<dbReference type="Gene3D" id="6.10.140.1790">
    <property type="match status" value="1"/>
</dbReference>
<keyword evidence="3" id="KW-0507">mRNA processing</keyword>
<evidence type="ECO:0000256" key="4">
    <source>
        <dbReference type="SAM" id="MobiDB-lite"/>
    </source>
</evidence>
<keyword evidence="1 3" id="KW-0479">Metal-binding</keyword>
<dbReference type="AlphaFoldDB" id="A0AAE0IBF8"/>
<keyword evidence="2 3" id="KW-0863">Zinc-finger</keyword>
<dbReference type="GO" id="GO:0008270">
    <property type="term" value="F:zinc ion binding"/>
    <property type="evidence" value="ECO:0007669"/>
    <property type="project" value="UniProtKB-UniRule"/>
</dbReference>
<feature type="compositionally biased region" description="Basic and acidic residues" evidence="4">
    <location>
        <begin position="175"/>
        <end position="188"/>
    </location>
</feature>
<name>A0AAE0IBF8_9PEZI</name>
<dbReference type="PROSITE" id="PS50158">
    <property type="entry name" value="ZF_CCHC"/>
    <property type="match status" value="1"/>
</dbReference>
<dbReference type="Pfam" id="PF16275">
    <property type="entry name" value="SF1-HH"/>
    <property type="match status" value="1"/>
</dbReference>
<dbReference type="GO" id="GO:0048024">
    <property type="term" value="P:regulation of mRNA splicing, via spliceosome"/>
    <property type="evidence" value="ECO:0007669"/>
    <property type="project" value="TreeGrafter"/>
</dbReference>
<comment type="function">
    <text evidence="3">Necessary for the splicing of pre-mRNA. Has a role in the recognition of the branch site (5'-UACUAAC-3'), the pyrimidine tract and the 3'-splice site at the 3'-end of introns.</text>
</comment>
<accession>A0AAE0IBF8</accession>
<dbReference type="GO" id="GO:0045131">
    <property type="term" value="F:pre-mRNA branch point binding"/>
    <property type="evidence" value="ECO:0007669"/>
    <property type="project" value="UniProtKB-UniRule"/>
</dbReference>
<protein>
    <recommendedName>
        <fullName evidence="3">Branchpoint-bridging protein</fullName>
    </recommendedName>
</protein>
<sequence length="322" mass="35810">MVFTTRSSRPSRWGPADQSNSQLKTLTLAIEAPITAEQIEAYALHVRIEEITHQLIRMNNNVLPATDSWFHRSPSLPPEYDAHSGRRINTHQHRYQERLLSKSVTHLFNRPSEKKEKVYILVKDFPEVNFIGQILGPRSRSLGEMITLSGAEAIVLRGKGSVKEGRCSTRGCRGRPGDDGGRGGRHHFDHDNIDKAKVLINEIIEIATTMPEHANDRKRDQLRTLAVINGNFRDDEANKHAALFSTTGHYSCKLVACYFCGGYGHIARDCKKKSGHIAQGEEGSSKAPSPTPPWRKTSGNAATNNADSTSIGLLYSEFLSDL</sequence>
<dbReference type="SMART" id="SM00343">
    <property type="entry name" value="ZnF_C2HC"/>
    <property type="match status" value="1"/>
</dbReference>
<dbReference type="Gene3D" id="4.10.60.10">
    <property type="entry name" value="Zinc finger, CCHC-type"/>
    <property type="match status" value="1"/>
</dbReference>
<evidence type="ECO:0000256" key="1">
    <source>
        <dbReference type="ARBA" id="ARBA00022723"/>
    </source>
</evidence>
<keyword evidence="3" id="KW-0862">Zinc</keyword>
<feature type="compositionally biased region" description="Polar residues" evidence="4">
    <location>
        <begin position="297"/>
        <end position="307"/>
    </location>
</feature>
<organism evidence="6 7">
    <name type="scientific">Apodospora peruviana</name>
    <dbReference type="NCBI Taxonomy" id="516989"/>
    <lineage>
        <taxon>Eukaryota</taxon>
        <taxon>Fungi</taxon>
        <taxon>Dikarya</taxon>
        <taxon>Ascomycota</taxon>
        <taxon>Pezizomycotina</taxon>
        <taxon>Sordariomycetes</taxon>
        <taxon>Sordariomycetidae</taxon>
        <taxon>Sordariales</taxon>
        <taxon>Lasiosphaeriaceae</taxon>
        <taxon>Apodospora</taxon>
    </lineage>
</organism>
<dbReference type="Proteomes" id="UP001283341">
    <property type="component" value="Unassembled WGS sequence"/>
</dbReference>
<dbReference type="InterPro" id="IPR047086">
    <property type="entry name" value="SF1-HH_sf"/>
</dbReference>
<dbReference type="InterPro" id="IPR036612">
    <property type="entry name" value="KH_dom_type_1_sf"/>
</dbReference>
<feature type="domain" description="CCHC-type" evidence="5">
    <location>
        <begin position="257"/>
        <end position="272"/>
    </location>
</feature>
<dbReference type="SUPFAM" id="SSF54791">
    <property type="entry name" value="Eukaryotic type KH-domain (KH-domain type I)"/>
    <property type="match status" value="1"/>
</dbReference>
<keyword evidence="3" id="KW-0539">Nucleus</keyword>
<dbReference type="Gene3D" id="3.30.1370.10">
    <property type="entry name" value="K Homology domain, type 1"/>
    <property type="match status" value="1"/>
</dbReference>
<keyword evidence="3" id="KW-0747">Spliceosome</keyword>
<reference evidence="6" key="1">
    <citation type="journal article" date="2023" name="Mol. Phylogenet. Evol.">
        <title>Genome-scale phylogeny and comparative genomics of the fungal order Sordariales.</title>
        <authorList>
            <person name="Hensen N."/>
            <person name="Bonometti L."/>
            <person name="Westerberg I."/>
            <person name="Brannstrom I.O."/>
            <person name="Guillou S."/>
            <person name="Cros-Aarteil S."/>
            <person name="Calhoun S."/>
            <person name="Haridas S."/>
            <person name="Kuo A."/>
            <person name="Mondo S."/>
            <person name="Pangilinan J."/>
            <person name="Riley R."/>
            <person name="LaButti K."/>
            <person name="Andreopoulos B."/>
            <person name="Lipzen A."/>
            <person name="Chen C."/>
            <person name="Yan M."/>
            <person name="Daum C."/>
            <person name="Ng V."/>
            <person name="Clum A."/>
            <person name="Steindorff A."/>
            <person name="Ohm R.A."/>
            <person name="Martin F."/>
            <person name="Silar P."/>
            <person name="Natvig D.O."/>
            <person name="Lalanne C."/>
            <person name="Gautier V."/>
            <person name="Ament-Velasquez S.L."/>
            <person name="Kruys A."/>
            <person name="Hutchinson M.I."/>
            <person name="Powell A.J."/>
            <person name="Barry K."/>
            <person name="Miller A.N."/>
            <person name="Grigoriev I.V."/>
            <person name="Debuchy R."/>
            <person name="Gladieux P."/>
            <person name="Hiltunen Thoren M."/>
            <person name="Johannesson H."/>
        </authorList>
    </citation>
    <scope>NUCLEOTIDE SEQUENCE</scope>
    <source>
        <strain evidence="6">CBS 118394</strain>
    </source>
</reference>
<proteinExistence type="inferred from homology"/>
<dbReference type="InterPro" id="IPR001878">
    <property type="entry name" value="Znf_CCHC"/>
</dbReference>
<keyword evidence="7" id="KW-1185">Reference proteome</keyword>
<comment type="similarity">
    <text evidence="3">Belongs to the BBP/SF1 family.</text>
</comment>
<dbReference type="InterPro" id="IPR032570">
    <property type="entry name" value="SF1-HH"/>
</dbReference>
<comment type="caution">
    <text evidence="6">The sequence shown here is derived from an EMBL/GenBank/DDBJ whole genome shotgun (WGS) entry which is preliminary data.</text>
</comment>
<dbReference type="SUPFAM" id="SSF57756">
    <property type="entry name" value="Retrovirus zinc finger-like domains"/>
    <property type="match status" value="1"/>
</dbReference>
<evidence type="ECO:0000313" key="6">
    <source>
        <dbReference type="EMBL" id="KAK3321923.1"/>
    </source>
</evidence>
<dbReference type="Pfam" id="PF00098">
    <property type="entry name" value="zf-CCHC"/>
    <property type="match status" value="1"/>
</dbReference>